<evidence type="ECO:0000256" key="1">
    <source>
        <dbReference type="ARBA" id="ARBA00004304"/>
    </source>
</evidence>
<keyword evidence="5 12" id="KW-0138">CF(0)</keyword>
<evidence type="ECO:0000256" key="8">
    <source>
        <dbReference type="ARBA" id="ARBA00022989"/>
    </source>
</evidence>
<evidence type="ECO:0000256" key="4">
    <source>
        <dbReference type="ARBA" id="ARBA00022448"/>
    </source>
</evidence>
<evidence type="ECO:0000256" key="10">
    <source>
        <dbReference type="ARBA" id="ARBA00023128"/>
    </source>
</evidence>
<gene>
    <name evidence="14" type="primary">atp8</name>
</gene>
<dbReference type="GO" id="GO:0015986">
    <property type="term" value="P:proton motive force-driven ATP synthesis"/>
    <property type="evidence" value="ECO:0007669"/>
    <property type="project" value="InterPro"/>
</dbReference>
<keyword evidence="11 13" id="KW-0472">Membrane</keyword>
<dbReference type="GO" id="GO:0045259">
    <property type="term" value="C:proton-transporting ATP synthase complex"/>
    <property type="evidence" value="ECO:0007669"/>
    <property type="project" value="UniProtKB-KW"/>
</dbReference>
<evidence type="ECO:0000256" key="6">
    <source>
        <dbReference type="ARBA" id="ARBA00022692"/>
    </source>
</evidence>
<keyword evidence="4 12" id="KW-0813">Transport</keyword>
<keyword evidence="9 12" id="KW-0406">Ion transport</keyword>
<sequence length="53" mass="6727">MPQMAPLYWFTLFMFFLIMFIMFNIMNYFNFLPLYPNKLLYSPKKMNSLNWKW</sequence>
<dbReference type="Pfam" id="PF00895">
    <property type="entry name" value="ATP-synt_8"/>
    <property type="match status" value="1"/>
</dbReference>
<comment type="subcellular location">
    <subcellularLocation>
        <location evidence="1 12">Mitochondrion membrane</location>
        <topology evidence="1 12">Single-pass membrane protein</topology>
    </subcellularLocation>
</comment>
<reference evidence="14" key="1">
    <citation type="journal article" date="2021" name="Cladistics">
        <title>Similar pattern, different paths: tracing the biogeographical history of Megaloptera (Insecta: Neuropterida) using mitochondrial phylogenomics.</title>
        <authorList>
            <person name="Jiang Y."/>
            <person name="Yue L."/>
            <person name="Yang F."/>
            <person name="Gillung J.P."/>
            <person name="Winterton S.L."/>
            <person name="Price B.W."/>
            <person name="Contreras-Ramos A."/>
            <person name="Hayashi F."/>
            <person name="Aspoeck U."/>
            <person name="Aspoeck H."/>
            <person name="Yeates D.K."/>
            <person name="Yang D."/>
            <person name="Liu X."/>
        </authorList>
    </citation>
    <scope>NUCLEOTIDE SEQUENCE</scope>
    <source>
        <strain evidence="14">MEGJYL005</strain>
    </source>
</reference>
<dbReference type="InterPro" id="IPR001421">
    <property type="entry name" value="ATP8_metazoa"/>
</dbReference>
<evidence type="ECO:0000256" key="5">
    <source>
        <dbReference type="ARBA" id="ARBA00022547"/>
    </source>
</evidence>
<dbReference type="AlphaFoldDB" id="A0A8K1WA31"/>
<keyword evidence="8 13" id="KW-1133">Transmembrane helix</keyword>
<evidence type="ECO:0000256" key="11">
    <source>
        <dbReference type="ARBA" id="ARBA00023136"/>
    </source>
</evidence>
<evidence type="ECO:0000256" key="13">
    <source>
        <dbReference type="SAM" id="Phobius"/>
    </source>
</evidence>
<proteinExistence type="inferred from homology"/>
<comment type="subunit">
    <text evidence="3">F-type ATPases have 2 components, CF(1) - the catalytic core - and CF(0) - the membrane proton channel.</text>
</comment>
<evidence type="ECO:0000256" key="7">
    <source>
        <dbReference type="ARBA" id="ARBA00022781"/>
    </source>
</evidence>
<dbReference type="GO" id="GO:0031966">
    <property type="term" value="C:mitochondrial membrane"/>
    <property type="evidence" value="ECO:0007669"/>
    <property type="project" value="UniProtKB-SubCell"/>
</dbReference>
<evidence type="ECO:0000256" key="3">
    <source>
        <dbReference type="ARBA" id="ARBA00011291"/>
    </source>
</evidence>
<evidence type="ECO:0000256" key="9">
    <source>
        <dbReference type="ARBA" id="ARBA00023065"/>
    </source>
</evidence>
<feature type="transmembrane region" description="Helical" evidence="13">
    <location>
        <begin position="7"/>
        <end position="29"/>
    </location>
</feature>
<name>A0A8K1WA31_9NEOP</name>
<evidence type="ECO:0000256" key="2">
    <source>
        <dbReference type="ARBA" id="ARBA00008892"/>
    </source>
</evidence>
<keyword evidence="6 12" id="KW-0812">Transmembrane</keyword>
<keyword evidence="10 12" id="KW-0496">Mitochondrion</keyword>
<evidence type="ECO:0000313" key="14">
    <source>
        <dbReference type="EMBL" id="UFZ12764.1"/>
    </source>
</evidence>
<evidence type="ECO:0000256" key="12">
    <source>
        <dbReference type="RuleBase" id="RU003661"/>
    </source>
</evidence>
<dbReference type="GO" id="GO:0015078">
    <property type="term" value="F:proton transmembrane transporter activity"/>
    <property type="evidence" value="ECO:0007669"/>
    <property type="project" value="InterPro"/>
</dbReference>
<accession>A0A8K1WA31</accession>
<dbReference type="EMBL" id="MW642262">
    <property type="protein sequence ID" value="UFZ12764.1"/>
    <property type="molecule type" value="Genomic_DNA"/>
</dbReference>
<keyword evidence="7 12" id="KW-0375">Hydrogen ion transport</keyword>
<protein>
    <recommendedName>
        <fullName evidence="12">ATP synthase complex subunit 8</fullName>
    </recommendedName>
</protein>
<comment type="similarity">
    <text evidence="2 12">Belongs to the ATPase protein 8 family.</text>
</comment>
<geneLocation type="mitochondrion" evidence="14"/>
<organism evidence="14">
    <name type="scientific">Sialis longidens</name>
    <dbReference type="NCBI Taxonomy" id="1498891"/>
    <lineage>
        <taxon>Eukaryota</taxon>
        <taxon>Metazoa</taxon>
        <taxon>Ecdysozoa</taxon>
        <taxon>Arthropoda</taxon>
        <taxon>Hexapoda</taxon>
        <taxon>Insecta</taxon>
        <taxon>Pterygota</taxon>
        <taxon>Neoptera</taxon>
        <taxon>Endopterygota</taxon>
        <taxon>Megaloptera</taxon>
        <taxon>Sialidae</taxon>
        <taxon>Sialis</taxon>
    </lineage>
</organism>